<evidence type="ECO:0000313" key="2">
    <source>
        <dbReference type="EMBL" id="AOR75732.1"/>
    </source>
</evidence>
<dbReference type="AlphaFoldDB" id="A0A1D8A0Y6"/>
<organism evidence="2 3">
    <name type="scientific">Novosphingobium resinovorum</name>
    <dbReference type="NCBI Taxonomy" id="158500"/>
    <lineage>
        <taxon>Bacteria</taxon>
        <taxon>Pseudomonadati</taxon>
        <taxon>Pseudomonadota</taxon>
        <taxon>Alphaproteobacteria</taxon>
        <taxon>Sphingomonadales</taxon>
        <taxon>Sphingomonadaceae</taxon>
        <taxon>Novosphingobium</taxon>
    </lineage>
</organism>
<evidence type="ECO:0000313" key="3">
    <source>
        <dbReference type="Proteomes" id="UP000094626"/>
    </source>
</evidence>
<dbReference type="KEGG" id="nre:BES08_02420"/>
<evidence type="ECO:0000256" key="1">
    <source>
        <dbReference type="ARBA" id="ARBA00009981"/>
    </source>
</evidence>
<sequence length="81" mass="8846">MRKTISATDAKSKLPTIFQDVADGHCYLVTIHGRAIAQIGPVAPSGRLALAARAALLARLERQTIIRTSAWTRDDLYNGDR</sequence>
<keyword evidence="3" id="KW-1185">Reference proteome</keyword>
<gene>
    <name evidence="2" type="ORF">BES08_02420</name>
</gene>
<protein>
    <recommendedName>
        <fullName evidence="4">Antitoxin</fullName>
    </recommendedName>
</protein>
<accession>A0A1D8A0Y6</accession>
<dbReference type="Proteomes" id="UP000094626">
    <property type="component" value="Chromosome"/>
</dbReference>
<name>A0A1D8A0Y6_9SPHN</name>
<dbReference type="InterPro" id="IPR036165">
    <property type="entry name" value="YefM-like_sf"/>
</dbReference>
<dbReference type="SUPFAM" id="SSF143120">
    <property type="entry name" value="YefM-like"/>
    <property type="match status" value="1"/>
</dbReference>
<evidence type="ECO:0008006" key="4">
    <source>
        <dbReference type="Google" id="ProtNLM"/>
    </source>
</evidence>
<comment type="similarity">
    <text evidence="1">Belongs to the phD/YefM antitoxin family.</text>
</comment>
<dbReference type="EMBL" id="CP017075">
    <property type="protein sequence ID" value="AOR75732.1"/>
    <property type="molecule type" value="Genomic_DNA"/>
</dbReference>
<reference evidence="3" key="1">
    <citation type="journal article" date="2017" name="J. Biotechnol.">
        <title>Complete genome sequence of Novosphingobium resinovorum SA1, a versatile xenobiotic-degrading bacterium capable of utilizing sulfanilic acid.</title>
        <authorList>
            <person name="Hegedus B."/>
            <person name="Kos P.B."/>
            <person name="Balint B."/>
            <person name="Maroti G."/>
            <person name="Gan H.M."/>
            <person name="Perei K."/>
            <person name="Rakhely G."/>
        </authorList>
    </citation>
    <scope>NUCLEOTIDE SEQUENCE [LARGE SCALE GENOMIC DNA]</scope>
    <source>
        <strain evidence="3">SA1</strain>
    </source>
</reference>
<proteinExistence type="inferred from homology"/>